<accession>A0ABP1C272</accession>
<dbReference type="Proteomes" id="UP001497522">
    <property type="component" value="Chromosome 9"/>
</dbReference>
<organism evidence="1 2">
    <name type="scientific">Sphagnum jensenii</name>
    <dbReference type="NCBI Taxonomy" id="128206"/>
    <lineage>
        <taxon>Eukaryota</taxon>
        <taxon>Viridiplantae</taxon>
        <taxon>Streptophyta</taxon>
        <taxon>Embryophyta</taxon>
        <taxon>Bryophyta</taxon>
        <taxon>Sphagnophytina</taxon>
        <taxon>Sphagnopsida</taxon>
        <taxon>Sphagnales</taxon>
        <taxon>Sphagnaceae</taxon>
        <taxon>Sphagnum</taxon>
    </lineage>
</organism>
<evidence type="ECO:0000313" key="2">
    <source>
        <dbReference type="Proteomes" id="UP001497522"/>
    </source>
</evidence>
<name>A0ABP1C272_9BRYO</name>
<evidence type="ECO:0000313" key="1">
    <source>
        <dbReference type="EMBL" id="CAK9882951.1"/>
    </source>
</evidence>
<gene>
    <name evidence="1" type="ORF">CSSPJE1EN2_LOCUS24202</name>
</gene>
<protein>
    <submittedName>
        <fullName evidence="1">Uncharacterized protein</fullName>
    </submittedName>
</protein>
<reference evidence="1" key="1">
    <citation type="submission" date="2024-03" db="EMBL/GenBank/DDBJ databases">
        <authorList>
            <consortium name="ELIXIR-Norway"/>
            <consortium name="Elixir Norway"/>
        </authorList>
    </citation>
    <scope>NUCLEOTIDE SEQUENCE</scope>
</reference>
<keyword evidence="2" id="KW-1185">Reference proteome</keyword>
<proteinExistence type="predicted"/>
<sequence length="312" mass="33567">MLTDMGTSVDKTRREKILSFCLPEMATEQRGEDKPPAIKLLPNCGKMNRVEMSSGLNSGAGGHHAWCPQSIVSRGRGDAPVVGNTPSRCDSGFNTIRSRGDGSGLGFAVILPTQTLQGAALFHRSAVACSIGAPPLIDNSDPDEGQVGRNSFLLLFALEGPYVDADAEAWESGTCLEVTSDAGVRLMYDIDFQPMLGTDDITEDAMVAAVGSWGRRGVEIQEGRTAAPGGVKVLAKVMTFGASLRVAMKQLPAPKRQRGGEMNRALRKMIEAAGAAKRLLVLLPERGRWMQNDKVNASEEEILQRDITYHIL</sequence>
<dbReference type="EMBL" id="OZ023710">
    <property type="protein sequence ID" value="CAK9882951.1"/>
    <property type="molecule type" value="Genomic_DNA"/>
</dbReference>